<organism evidence="1 2">
    <name type="scientific">Eleusine coracana subsp. coracana</name>
    <dbReference type="NCBI Taxonomy" id="191504"/>
    <lineage>
        <taxon>Eukaryota</taxon>
        <taxon>Viridiplantae</taxon>
        <taxon>Streptophyta</taxon>
        <taxon>Embryophyta</taxon>
        <taxon>Tracheophyta</taxon>
        <taxon>Spermatophyta</taxon>
        <taxon>Magnoliopsida</taxon>
        <taxon>Liliopsida</taxon>
        <taxon>Poales</taxon>
        <taxon>Poaceae</taxon>
        <taxon>PACMAD clade</taxon>
        <taxon>Chloridoideae</taxon>
        <taxon>Cynodonteae</taxon>
        <taxon>Eleusininae</taxon>
        <taxon>Eleusine</taxon>
    </lineage>
</organism>
<reference evidence="1" key="1">
    <citation type="journal article" date="2018" name="DNA Res.">
        <title>Multiple hybrid de novo genome assembly of finger millet, an orphan allotetraploid crop.</title>
        <authorList>
            <person name="Hatakeyama M."/>
            <person name="Aluri S."/>
            <person name="Balachadran M.T."/>
            <person name="Sivarajan S.R."/>
            <person name="Patrignani A."/>
            <person name="Gruter S."/>
            <person name="Poveda L."/>
            <person name="Shimizu-Inatsugi R."/>
            <person name="Baeten J."/>
            <person name="Francoijs K.J."/>
            <person name="Nataraja K.N."/>
            <person name="Reddy Y.A.N."/>
            <person name="Phadnis S."/>
            <person name="Ravikumar R.L."/>
            <person name="Schlapbach R."/>
            <person name="Sreeman S.M."/>
            <person name="Shimizu K.K."/>
        </authorList>
    </citation>
    <scope>NUCLEOTIDE SEQUENCE</scope>
</reference>
<gene>
    <name evidence="1" type="primary">gb03143</name>
    <name evidence="1" type="ORF">PR202_gb03143</name>
</gene>
<dbReference type="AlphaFoldDB" id="A0AAV5DYW0"/>
<protein>
    <submittedName>
        <fullName evidence="1">Uncharacterized protein</fullName>
    </submittedName>
</protein>
<keyword evidence="2" id="KW-1185">Reference proteome</keyword>
<name>A0AAV5DYW0_ELECO</name>
<proteinExistence type="predicted"/>
<comment type="caution">
    <text evidence="1">The sequence shown here is derived from an EMBL/GenBank/DDBJ whole genome shotgun (WGS) entry which is preliminary data.</text>
</comment>
<evidence type="ECO:0000313" key="2">
    <source>
        <dbReference type="Proteomes" id="UP001054889"/>
    </source>
</evidence>
<accession>A0AAV5DYW0</accession>
<dbReference type="EMBL" id="BQKI01000072">
    <property type="protein sequence ID" value="GJN16183.1"/>
    <property type="molecule type" value="Genomic_DNA"/>
</dbReference>
<sequence length="95" mass="10266">MNFNGTVSGLTPIVNQFIMEVGLQVQMILHGAAGASQALRGRNLPRAAAAAPNYGGRKRKSPTVAVDEQDIDIAEEPIYDDLMEEDQDGLLLLEQ</sequence>
<evidence type="ECO:0000313" key="1">
    <source>
        <dbReference type="EMBL" id="GJN16183.1"/>
    </source>
</evidence>
<dbReference type="Proteomes" id="UP001054889">
    <property type="component" value="Unassembled WGS sequence"/>
</dbReference>
<reference evidence="1" key="2">
    <citation type="submission" date="2021-12" db="EMBL/GenBank/DDBJ databases">
        <title>Resequencing data analysis of finger millet.</title>
        <authorList>
            <person name="Hatakeyama M."/>
            <person name="Aluri S."/>
            <person name="Balachadran M.T."/>
            <person name="Sivarajan S.R."/>
            <person name="Poveda L."/>
            <person name="Shimizu-Inatsugi R."/>
            <person name="Schlapbach R."/>
            <person name="Sreeman S.M."/>
            <person name="Shimizu K.K."/>
        </authorList>
    </citation>
    <scope>NUCLEOTIDE SEQUENCE</scope>
</reference>